<evidence type="ECO:0000313" key="2">
    <source>
        <dbReference type="EMBL" id="CAK1591696.1"/>
    </source>
</evidence>
<name>A0AAV1L8U8_9NEOP</name>
<dbReference type="PANTHER" id="PTHR10773:SF19">
    <property type="match status" value="1"/>
</dbReference>
<feature type="region of interest" description="Disordered" evidence="1">
    <location>
        <begin position="1"/>
        <end position="28"/>
    </location>
</feature>
<accession>A0AAV1L8U8</accession>
<reference evidence="2 3" key="1">
    <citation type="submission" date="2023-11" db="EMBL/GenBank/DDBJ databases">
        <authorList>
            <person name="Hedman E."/>
            <person name="Englund M."/>
            <person name="Stromberg M."/>
            <person name="Nyberg Akerstrom W."/>
            <person name="Nylinder S."/>
            <person name="Jareborg N."/>
            <person name="Kallberg Y."/>
            <person name="Kronander E."/>
        </authorList>
    </citation>
    <scope>NUCLEOTIDE SEQUENCE [LARGE SCALE GENOMIC DNA]</scope>
</reference>
<comment type="caution">
    <text evidence="2">The sequence shown here is derived from an EMBL/GenBank/DDBJ whole genome shotgun (WGS) entry which is preliminary data.</text>
</comment>
<organism evidence="2 3">
    <name type="scientific">Parnassius mnemosyne</name>
    <name type="common">clouded apollo</name>
    <dbReference type="NCBI Taxonomy" id="213953"/>
    <lineage>
        <taxon>Eukaryota</taxon>
        <taxon>Metazoa</taxon>
        <taxon>Ecdysozoa</taxon>
        <taxon>Arthropoda</taxon>
        <taxon>Hexapoda</taxon>
        <taxon>Insecta</taxon>
        <taxon>Pterygota</taxon>
        <taxon>Neoptera</taxon>
        <taxon>Endopterygota</taxon>
        <taxon>Lepidoptera</taxon>
        <taxon>Glossata</taxon>
        <taxon>Ditrysia</taxon>
        <taxon>Papilionoidea</taxon>
        <taxon>Papilionidae</taxon>
        <taxon>Parnassiinae</taxon>
        <taxon>Parnassini</taxon>
        <taxon>Parnassius</taxon>
        <taxon>Driopa</taxon>
    </lineage>
</organism>
<dbReference type="Proteomes" id="UP001314205">
    <property type="component" value="Unassembled WGS sequence"/>
</dbReference>
<sequence>MDRKIVPYSDSSDSSTPEKRVKRKKKVNMKTGDWTQEINKRKRQFGFPYKGKKRGETIWKYDVEKNGRVLKPRCKCRVSEKTSKLNCNKLTDRDREDIFNIFWKLSWDQKKVFVNNTMRLSKVHRPRDRKNQVTSRRKFSNEYFLQVKDEKDECELCTAYKSGNLQQSDYDEHVARKDEARDEKVKDKETEKHVFAMDLQAVLLCPKSNVSSLYYKMKLKVHNFCMYNLETKEAYCFLWNEC</sequence>
<evidence type="ECO:0000256" key="1">
    <source>
        <dbReference type="SAM" id="MobiDB-lite"/>
    </source>
</evidence>
<keyword evidence="3" id="KW-1185">Reference proteome</keyword>
<dbReference type="PANTHER" id="PTHR10773">
    <property type="entry name" value="DNA-DIRECTED RNA POLYMERASES I, II, AND III SUBUNIT RPABC2"/>
    <property type="match status" value="1"/>
</dbReference>
<proteinExistence type="predicted"/>
<gene>
    <name evidence="2" type="ORF">PARMNEM_LOCUS11871</name>
</gene>
<dbReference type="AlphaFoldDB" id="A0AAV1L8U8"/>
<evidence type="ECO:0000313" key="3">
    <source>
        <dbReference type="Proteomes" id="UP001314205"/>
    </source>
</evidence>
<protein>
    <submittedName>
        <fullName evidence="2">Uncharacterized protein</fullName>
    </submittedName>
</protein>
<dbReference type="EMBL" id="CAVLGL010000087">
    <property type="protein sequence ID" value="CAK1591696.1"/>
    <property type="molecule type" value="Genomic_DNA"/>
</dbReference>